<dbReference type="InterPro" id="IPR039424">
    <property type="entry name" value="SBP_5"/>
</dbReference>
<dbReference type="GO" id="GO:0043190">
    <property type="term" value="C:ATP-binding cassette (ABC) transporter complex"/>
    <property type="evidence" value="ECO:0007669"/>
    <property type="project" value="InterPro"/>
</dbReference>
<evidence type="ECO:0000313" key="5">
    <source>
        <dbReference type="EMBL" id="UYM06594.1"/>
    </source>
</evidence>
<dbReference type="GO" id="GO:1904680">
    <property type="term" value="F:peptide transmembrane transporter activity"/>
    <property type="evidence" value="ECO:0007669"/>
    <property type="project" value="TreeGrafter"/>
</dbReference>
<evidence type="ECO:0000256" key="3">
    <source>
        <dbReference type="ARBA" id="ARBA00022729"/>
    </source>
</evidence>
<dbReference type="PIRSF" id="PIRSF002741">
    <property type="entry name" value="MppA"/>
    <property type="match status" value="1"/>
</dbReference>
<comment type="subcellular location">
    <subcellularLocation>
        <location evidence="1">Cell membrane</location>
        <topology evidence="1">Lipid-anchor</topology>
    </subcellularLocation>
</comment>
<dbReference type="EMBL" id="CP094970">
    <property type="protein sequence ID" value="UYM06594.1"/>
    <property type="molecule type" value="Genomic_DNA"/>
</dbReference>
<dbReference type="Proteomes" id="UP001164390">
    <property type="component" value="Chromosome"/>
</dbReference>
<dbReference type="CDD" id="cd00995">
    <property type="entry name" value="PBP2_NikA_DppA_OppA_like"/>
    <property type="match status" value="1"/>
</dbReference>
<dbReference type="InterPro" id="IPR000914">
    <property type="entry name" value="SBP_5_dom"/>
</dbReference>
<dbReference type="RefSeq" id="WP_271635502.1">
    <property type="nucleotide sequence ID" value="NZ_CP094970.1"/>
</dbReference>
<comment type="similarity">
    <text evidence="2">Belongs to the bacterial solute-binding protein 5 family.</text>
</comment>
<dbReference type="GO" id="GO:0042597">
    <property type="term" value="C:periplasmic space"/>
    <property type="evidence" value="ECO:0007669"/>
    <property type="project" value="UniProtKB-ARBA"/>
</dbReference>
<evidence type="ECO:0000259" key="4">
    <source>
        <dbReference type="Pfam" id="PF00496"/>
    </source>
</evidence>
<sequence length="528" mass="56490">MTVAACLSLAACGGGASSDDATREEADGYLAVADDSATGAGDVSIQLDYDSVEAGGLDPQTATTARSWSLMSLTYDTLVEIGPDFEFDPGLATKWETPNPTTYVFTLRDGVKFSNGRPMTADDVVDSLERLISGQGVWAIQLDSVKSVKATGDNEVTVSLKRPQTAFLATLANTPAAILPMKEIKAGSIDPAKEMVGTGPFVVENHRQDVSWSFARNEHYWDADNLKIDSLDVEIVGQESTRLAAIRDGSADFAFFNNVDSLDLLTGTNNARAVNQQNTDFYTLFVNSQQKGSALANPDVRFALNTALDRQELADVALAGHALPTGVSPTTLPDACKVEDLPSETASADDTEKVLEDAGVDDLNLMIYSSEPALGQLAQVIQQQLEAVGVTVTIDKVDDGTYDSRAFAKQPADFDLALYWFAGYGDASMVSKWWNPEVVPAHAGFMGADPKLNSLIEKAGSTAAGKERAATITDLCARVDQNSEIVPLVTRPSVLGYRTDTLSPTLYSNEGYGNVLRNIVDWRVPAGE</sequence>
<dbReference type="Gene3D" id="3.90.76.10">
    <property type="entry name" value="Dipeptide-binding Protein, Domain 1"/>
    <property type="match status" value="1"/>
</dbReference>
<organism evidence="5 6">
    <name type="scientific">Solicola gregarius</name>
    <dbReference type="NCBI Taxonomy" id="2908642"/>
    <lineage>
        <taxon>Bacteria</taxon>
        <taxon>Bacillati</taxon>
        <taxon>Actinomycetota</taxon>
        <taxon>Actinomycetes</taxon>
        <taxon>Propionibacteriales</taxon>
        <taxon>Nocardioidaceae</taxon>
        <taxon>Solicola</taxon>
    </lineage>
</organism>
<dbReference type="SUPFAM" id="SSF53850">
    <property type="entry name" value="Periplasmic binding protein-like II"/>
    <property type="match status" value="1"/>
</dbReference>
<dbReference type="GO" id="GO:0015833">
    <property type="term" value="P:peptide transport"/>
    <property type="evidence" value="ECO:0007669"/>
    <property type="project" value="TreeGrafter"/>
</dbReference>
<evidence type="ECO:0000256" key="1">
    <source>
        <dbReference type="ARBA" id="ARBA00004193"/>
    </source>
</evidence>
<dbReference type="Pfam" id="PF00496">
    <property type="entry name" value="SBP_bac_5"/>
    <property type="match status" value="1"/>
</dbReference>
<evidence type="ECO:0000313" key="6">
    <source>
        <dbReference type="Proteomes" id="UP001164390"/>
    </source>
</evidence>
<reference evidence="5" key="1">
    <citation type="submission" date="2022-01" db="EMBL/GenBank/DDBJ databases">
        <title>Nocardioidaceae gen. sp. A5X3R13.</title>
        <authorList>
            <person name="Lopez Marin M.A."/>
            <person name="Uhlik O."/>
        </authorList>
    </citation>
    <scope>NUCLEOTIDE SEQUENCE</scope>
    <source>
        <strain evidence="5">A5X3R13</strain>
    </source>
</reference>
<dbReference type="InterPro" id="IPR030678">
    <property type="entry name" value="Peptide/Ni-bd"/>
</dbReference>
<protein>
    <submittedName>
        <fullName evidence="5">ABC transporter substrate-binding protein</fullName>
    </submittedName>
</protein>
<keyword evidence="3" id="KW-0732">Signal</keyword>
<gene>
    <name evidence="5" type="ORF">L0C25_05850</name>
</gene>
<dbReference type="KEGG" id="sgrg:L0C25_05850"/>
<dbReference type="Gene3D" id="3.10.105.10">
    <property type="entry name" value="Dipeptide-binding Protein, Domain 3"/>
    <property type="match status" value="1"/>
</dbReference>
<dbReference type="AlphaFoldDB" id="A0AA46TJN9"/>
<dbReference type="Gene3D" id="3.40.190.10">
    <property type="entry name" value="Periplasmic binding protein-like II"/>
    <property type="match status" value="1"/>
</dbReference>
<feature type="domain" description="Solute-binding protein family 5" evidence="4">
    <location>
        <begin position="87"/>
        <end position="434"/>
    </location>
</feature>
<evidence type="ECO:0000256" key="2">
    <source>
        <dbReference type="ARBA" id="ARBA00005695"/>
    </source>
</evidence>
<name>A0AA46TJN9_9ACTN</name>
<dbReference type="InterPro" id="IPR023765">
    <property type="entry name" value="SBP_5_CS"/>
</dbReference>
<accession>A0AA46TJN9</accession>
<dbReference type="PANTHER" id="PTHR30290">
    <property type="entry name" value="PERIPLASMIC BINDING COMPONENT OF ABC TRANSPORTER"/>
    <property type="match status" value="1"/>
</dbReference>
<keyword evidence="6" id="KW-1185">Reference proteome</keyword>
<proteinExistence type="inferred from homology"/>
<dbReference type="PROSITE" id="PS01040">
    <property type="entry name" value="SBP_BACTERIAL_5"/>
    <property type="match status" value="1"/>
</dbReference>